<accession>A0A3G4ZZZ3</accession>
<evidence type="ECO:0000313" key="1">
    <source>
        <dbReference type="EMBL" id="AYV79143.1"/>
    </source>
</evidence>
<organism evidence="1">
    <name type="scientific">Faunusvirus sp</name>
    <dbReference type="NCBI Taxonomy" id="2487766"/>
    <lineage>
        <taxon>Viruses</taxon>
        <taxon>Varidnaviria</taxon>
        <taxon>Bamfordvirae</taxon>
        <taxon>Nucleocytoviricota</taxon>
        <taxon>Megaviricetes</taxon>
        <taxon>Imitervirales</taxon>
        <taxon>Mimiviridae</taxon>
    </lineage>
</organism>
<dbReference type="EMBL" id="MK072134">
    <property type="protein sequence ID" value="AYV79143.1"/>
    <property type="molecule type" value="Genomic_DNA"/>
</dbReference>
<proteinExistence type="predicted"/>
<reference evidence="1" key="1">
    <citation type="submission" date="2018-10" db="EMBL/GenBank/DDBJ databases">
        <title>Hidden diversity of soil giant viruses.</title>
        <authorList>
            <person name="Schulz F."/>
            <person name="Alteio L."/>
            <person name="Goudeau D."/>
            <person name="Ryan E.M."/>
            <person name="Malmstrom R.R."/>
            <person name="Blanchard J."/>
            <person name="Woyke T."/>
        </authorList>
    </citation>
    <scope>NUCLEOTIDE SEQUENCE</scope>
    <source>
        <strain evidence="1">FNV1</strain>
    </source>
</reference>
<name>A0A3G4ZZZ3_9VIRU</name>
<protein>
    <submittedName>
        <fullName evidence="1">Uncharacterized protein</fullName>
    </submittedName>
</protein>
<gene>
    <name evidence="1" type="ORF">Faunusvirus3_23</name>
</gene>
<sequence length="172" mass="19531">MDKKETIKTCEWCGEYSAQNDNLCSLCYRGKLVGLTKQHRIACIHNYGDTVKRLPIDVMATFGELLMTSAEINSLVKTVVLYRRKTTVTPKILHNLLVTHLKGLNKYLRNSEATLFYKMFSDSPDIMYYAHAIYSTVIDQWNIIPGTDKPPQSVDAITLPSCSINSLFANKF</sequence>